<proteinExistence type="predicted"/>
<organism evidence="2 3">
    <name type="scientific">Rhodococcus artemisiae</name>
    <dbReference type="NCBI Taxonomy" id="714159"/>
    <lineage>
        <taxon>Bacteria</taxon>
        <taxon>Bacillati</taxon>
        <taxon>Actinomycetota</taxon>
        <taxon>Actinomycetes</taxon>
        <taxon>Mycobacteriales</taxon>
        <taxon>Nocardiaceae</taxon>
        <taxon>Rhodococcus</taxon>
    </lineage>
</organism>
<protein>
    <submittedName>
        <fullName evidence="2">Uncharacterized protein</fullName>
    </submittedName>
</protein>
<sequence>MAKMNWARASALAGAAASACYTVGDLLLLGTRARPEDRRLLREEPDLDTSAAVLLGSSTTSLRAGALWGVLATPLHVASAWQLYDAVRPAGNARAVRIAGTYAGAASIASFIHGTFYPWGATFHAADDADPGSAQRARLLDQAEEISQAIRTAYLAFGVAVAAVSVETAVLTYQGRTRYPRWSAALVTPLVPVAAVVAGSNLLPTKHKERWEGAGISLGMLAANAVAGVARRS</sequence>
<dbReference type="Pfam" id="PF20599">
    <property type="entry name" value="DUF6796"/>
    <property type="match status" value="1"/>
</dbReference>
<reference evidence="2 3" key="1">
    <citation type="submission" date="2023-07" db="EMBL/GenBank/DDBJ databases">
        <authorList>
            <person name="Girao M."/>
            <person name="Carvalho M.F."/>
        </authorList>
    </citation>
    <scope>NUCLEOTIDE SEQUENCE [LARGE SCALE GENOMIC DNA]</scope>
    <source>
        <strain evidence="2 3">YIM65754</strain>
    </source>
</reference>
<feature type="transmembrane region" description="Helical" evidence="1">
    <location>
        <begin position="185"/>
        <end position="205"/>
    </location>
</feature>
<dbReference type="Proteomes" id="UP001336020">
    <property type="component" value="Unassembled WGS sequence"/>
</dbReference>
<dbReference type="EMBL" id="JAUTXY010000004">
    <property type="protein sequence ID" value="MEE2058250.1"/>
    <property type="molecule type" value="Genomic_DNA"/>
</dbReference>
<dbReference type="InterPro" id="IPR046475">
    <property type="entry name" value="DUF6796"/>
</dbReference>
<keyword evidence="3" id="KW-1185">Reference proteome</keyword>
<gene>
    <name evidence="2" type="ORF">Q7514_12025</name>
</gene>
<keyword evidence="1" id="KW-0472">Membrane</keyword>
<evidence type="ECO:0000313" key="2">
    <source>
        <dbReference type="EMBL" id="MEE2058250.1"/>
    </source>
</evidence>
<dbReference type="PROSITE" id="PS51257">
    <property type="entry name" value="PROKAR_LIPOPROTEIN"/>
    <property type="match status" value="1"/>
</dbReference>
<comment type="caution">
    <text evidence="2">The sequence shown here is derived from an EMBL/GenBank/DDBJ whole genome shotgun (WGS) entry which is preliminary data.</text>
</comment>
<evidence type="ECO:0000313" key="3">
    <source>
        <dbReference type="Proteomes" id="UP001336020"/>
    </source>
</evidence>
<dbReference type="RefSeq" id="WP_330133471.1">
    <property type="nucleotide sequence ID" value="NZ_JAUTXY010000004.1"/>
</dbReference>
<keyword evidence="1" id="KW-0812">Transmembrane</keyword>
<keyword evidence="1" id="KW-1133">Transmembrane helix</keyword>
<feature type="transmembrane region" description="Helical" evidence="1">
    <location>
        <begin position="153"/>
        <end position="173"/>
    </location>
</feature>
<feature type="transmembrane region" description="Helical" evidence="1">
    <location>
        <begin position="211"/>
        <end position="230"/>
    </location>
</feature>
<accession>A0ABU7L9M7</accession>
<name>A0ABU7L9M7_9NOCA</name>
<evidence type="ECO:0000256" key="1">
    <source>
        <dbReference type="SAM" id="Phobius"/>
    </source>
</evidence>